<dbReference type="GO" id="GO:0003924">
    <property type="term" value="F:GTPase activity"/>
    <property type="evidence" value="ECO:0007669"/>
    <property type="project" value="TreeGrafter"/>
</dbReference>
<name>A0A2G2WHC9_CAPBA</name>
<keyword evidence="3 7" id="KW-0251">Elongation factor</keyword>
<dbReference type="SUPFAM" id="SSF54211">
    <property type="entry name" value="Ribosomal protein S5 domain 2-like"/>
    <property type="match status" value="1"/>
</dbReference>
<evidence type="ECO:0000256" key="2">
    <source>
        <dbReference type="ARBA" id="ARBA00022741"/>
    </source>
</evidence>
<keyword evidence="8" id="KW-1185">Reference proteome</keyword>
<dbReference type="Gene3D" id="3.30.230.10">
    <property type="match status" value="1"/>
</dbReference>
<evidence type="ECO:0000256" key="3">
    <source>
        <dbReference type="ARBA" id="ARBA00022768"/>
    </source>
</evidence>
<organism evidence="7 8">
    <name type="scientific">Capsicum baccatum</name>
    <name type="common">Peruvian pepper</name>
    <dbReference type="NCBI Taxonomy" id="33114"/>
    <lineage>
        <taxon>Eukaryota</taxon>
        <taxon>Viridiplantae</taxon>
        <taxon>Streptophyta</taxon>
        <taxon>Embryophyta</taxon>
        <taxon>Tracheophyta</taxon>
        <taxon>Spermatophyta</taxon>
        <taxon>Magnoliopsida</taxon>
        <taxon>eudicotyledons</taxon>
        <taxon>Gunneridae</taxon>
        <taxon>Pentapetalae</taxon>
        <taxon>asterids</taxon>
        <taxon>lamiids</taxon>
        <taxon>Solanales</taxon>
        <taxon>Solanaceae</taxon>
        <taxon>Solanoideae</taxon>
        <taxon>Capsiceae</taxon>
        <taxon>Capsicum</taxon>
    </lineage>
</organism>
<evidence type="ECO:0000313" key="8">
    <source>
        <dbReference type="Proteomes" id="UP000224567"/>
    </source>
</evidence>
<reference evidence="7 8" key="1">
    <citation type="journal article" date="2017" name="Genome Biol.">
        <title>New reference genome sequences of hot pepper reveal the massive evolution of plant disease-resistance genes by retroduplication.</title>
        <authorList>
            <person name="Kim S."/>
            <person name="Park J."/>
            <person name="Yeom S.I."/>
            <person name="Kim Y.M."/>
            <person name="Seo E."/>
            <person name="Kim K.T."/>
            <person name="Kim M.S."/>
            <person name="Lee J.M."/>
            <person name="Cheong K."/>
            <person name="Shin H.S."/>
            <person name="Kim S.B."/>
            <person name="Han K."/>
            <person name="Lee J."/>
            <person name="Park M."/>
            <person name="Lee H.A."/>
            <person name="Lee H.Y."/>
            <person name="Lee Y."/>
            <person name="Oh S."/>
            <person name="Lee J.H."/>
            <person name="Choi E."/>
            <person name="Choi E."/>
            <person name="Lee S.E."/>
            <person name="Jeon J."/>
            <person name="Kim H."/>
            <person name="Choi G."/>
            <person name="Song H."/>
            <person name="Lee J."/>
            <person name="Lee S.C."/>
            <person name="Kwon J.K."/>
            <person name="Lee H.Y."/>
            <person name="Koo N."/>
            <person name="Hong Y."/>
            <person name="Kim R.W."/>
            <person name="Kang W.H."/>
            <person name="Huh J.H."/>
            <person name="Kang B.C."/>
            <person name="Yang T.J."/>
            <person name="Lee Y.H."/>
            <person name="Bennetzen J.L."/>
            <person name="Choi D."/>
        </authorList>
    </citation>
    <scope>NUCLEOTIDE SEQUENCE [LARGE SCALE GENOMIC DNA]</scope>
    <source>
        <strain evidence="8">cv. PBC81</strain>
    </source>
</reference>
<dbReference type="GO" id="GO:0003746">
    <property type="term" value="F:translation elongation factor activity"/>
    <property type="evidence" value="ECO:0007669"/>
    <property type="project" value="UniProtKB-KW"/>
</dbReference>
<keyword evidence="1" id="KW-0963">Cytoplasm</keyword>
<dbReference type="EMBL" id="MLFT02000006">
    <property type="protein sequence ID" value="PHT44657.1"/>
    <property type="molecule type" value="Genomic_DNA"/>
</dbReference>
<dbReference type="GO" id="GO:0005525">
    <property type="term" value="F:GTP binding"/>
    <property type="evidence" value="ECO:0007669"/>
    <property type="project" value="UniProtKB-KW"/>
</dbReference>
<dbReference type="PANTHER" id="PTHR42908">
    <property type="entry name" value="TRANSLATION ELONGATION FACTOR-RELATED"/>
    <property type="match status" value="1"/>
</dbReference>
<evidence type="ECO:0000259" key="6">
    <source>
        <dbReference type="Pfam" id="PF03764"/>
    </source>
</evidence>
<dbReference type="STRING" id="33114.A0A2G2WHC9"/>
<dbReference type="InterPro" id="IPR020568">
    <property type="entry name" value="Ribosomal_Su5_D2-typ_SF"/>
</dbReference>
<dbReference type="InterPro" id="IPR035647">
    <property type="entry name" value="EFG_III/V"/>
</dbReference>
<dbReference type="InterPro" id="IPR005517">
    <property type="entry name" value="Transl_elong_EFG/EF2_IV"/>
</dbReference>
<feature type="domain" description="Translation elongation factor EFG/EF2" evidence="6">
    <location>
        <begin position="2"/>
        <end position="76"/>
    </location>
</feature>
<dbReference type="CDD" id="cd01681">
    <property type="entry name" value="aeEF2_snRNP_like_IV"/>
    <property type="match status" value="1"/>
</dbReference>
<reference evidence="8" key="2">
    <citation type="journal article" date="2017" name="J. Anim. Genet.">
        <title>Multiple reference genome sequences of hot pepper reveal the massive evolution of plant disease resistance genes by retroduplication.</title>
        <authorList>
            <person name="Kim S."/>
            <person name="Park J."/>
            <person name="Yeom S.-I."/>
            <person name="Kim Y.-M."/>
            <person name="Seo E."/>
            <person name="Kim K.-T."/>
            <person name="Kim M.-S."/>
            <person name="Lee J.M."/>
            <person name="Cheong K."/>
            <person name="Shin H.-S."/>
            <person name="Kim S.-B."/>
            <person name="Han K."/>
            <person name="Lee J."/>
            <person name="Park M."/>
            <person name="Lee H.-A."/>
            <person name="Lee H.-Y."/>
            <person name="Lee Y."/>
            <person name="Oh S."/>
            <person name="Lee J.H."/>
            <person name="Choi E."/>
            <person name="Choi E."/>
            <person name="Lee S.E."/>
            <person name="Jeon J."/>
            <person name="Kim H."/>
            <person name="Choi G."/>
            <person name="Song H."/>
            <person name="Lee J."/>
            <person name="Lee S.-C."/>
            <person name="Kwon J.-K."/>
            <person name="Lee H.-Y."/>
            <person name="Koo N."/>
            <person name="Hong Y."/>
            <person name="Kim R.W."/>
            <person name="Kang W.-H."/>
            <person name="Huh J.H."/>
            <person name="Kang B.-C."/>
            <person name="Yang T.-J."/>
            <person name="Lee Y.-H."/>
            <person name="Bennetzen J.L."/>
            <person name="Choi D."/>
        </authorList>
    </citation>
    <scope>NUCLEOTIDE SEQUENCE [LARGE SCALE GENOMIC DNA]</scope>
    <source>
        <strain evidence="8">cv. PBC81</strain>
    </source>
</reference>
<evidence type="ECO:0000256" key="4">
    <source>
        <dbReference type="ARBA" id="ARBA00022917"/>
    </source>
</evidence>
<keyword evidence="4" id="KW-0648">Protein biosynthesis</keyword>
<protein>
    <submittedName>
        <fullName evidence="7">Elongation factor 2</fullName>
    </submittedName>
</protein>
<dbReference type="Pfam" id="PF03764">
    <property type="entry name" value="EFG_IV"/>
    <property type="match status" value="1"/>
</dbReference>
<sequence length="176" mass="19938">MIVDMCKGVQYLNKIKDSVVAGFQWASKQGALAAEKMTGICFEFCDVDLHADAVYRGVGQIIPTARRGIYASQLTAEPHLLEPIYLVEIQVPIPGTPLYNIKGYLPVIESDGFSYNLKCEALWHAYQLAFDHWDMVPSDPLDPFSEAYSLVCDIRRRKSLEEEIADLSEYEDWLKV</sequence>
<dbReference type="GO" id="GO:1990904">
    <property type="term" value="C:ribonucleoprotein complex"/>
    <property type="evidence" value="ECO:0007669"/>
    <property type="project" value="TreeGrafter"/>
</dbReference>
<dbReference type="Gene3D" id="3.30.70.240">
    <property type="match status" value="1"/>
</dbReference>
<dbReference type="InterPro" id="IPR014721">
    <property type="entry name" value="Ribsml_uS5_D2-typ_fold_subgr"/>
</dbReference>
<keyword evidence="2" id="KW-0547">Nucleotide-binding</keyword>
<dbReference type="AlphaFoldDB" id="A0A2G2WHC9"/>
<keyword evidence="5" id="KW-0342">GTP-binding</keyword>
<comment type="caution">
    <text evidence="7">The sequence shown here is derived from an EMBL/GenBank/DDBJ whole genome shotgun (WGS) entry which is preliminary data.</text>
</comment>
<evidence type="ECO:0000313" key="7">
    <source>
        <dbReference type="EMBL" id="PHT44657.1"/>
    </source>
</evidence>
<dbReference type="GO" id="GO:0005829">
    <property type="term" value="C:cytosol"/>
    <property type="evidence" value="ECO:0007669"/>
    <property type="project" value="TreeGrafter"/>
</dbReference>
<proteinExistence type="predicted"/>
<dbReference type="Proteomes" id="UP000224567">
    <property type="component" value="Unassembled WGS sequence"/>
</dbReference>
<evidence type="ECO:0000256" key="1">
    <source>
        <dbReference type="ARBA" id="ARBA00022490"/>
    </source>
</evidence>
<accession>A0A2G2WHC9</accession>
<dbReference type="GO" id="GO:0043022">
    <property type="term" value="F:ribosome binding"/>
    <property type="evidence" value="ECO:0007669"/>
    <property type="project" value="TreeGrafter"/>
</dbReference>
<gene>
    <name evidence="7" type="ORF">CQW23_13815</name>
</gene>
<dbReference type="SUPFAM" id="SSF54980">
    <property type="entry name" value="EF-G C-terminal domain-like"/>
    <property type="match status" value="1"/>
</dbReference>
<dbReference type="PANTHER" id="PTHR42908:SF10">
    <property type="entry name" value="EUKARYOTIC TRANSLATION ELONGATION FACTOR 2"/>
    <property type="match status" value="1"/>
</dbReference>
<dbReference type="OrthoDB" id="203at2759"/>
<evidence type="ECO:0000256" key="5">
    <source>
        <dbReference type="ARBA" id="ARBA00023134"/>
    </source>
</evidence>